<gene>
    <name evidence="2" type="ORF">BECKDK2373C_GA0170839_101247</name>
</gene>
<evidence type="ECO:0000313" key="2">
    <source>
        <dbReference type="EMBL" id="VFJ45724.1"/>
    </source>
</evidence>
<sequence>MQRKRQPERATRRGERRATGGPNLPIFPLPGGMGVLIGSMSRVGWAKAPFGAFAVDAELSGAVPIRDMLMGASPRSFAHPTSYRLFLLWLRLCRAGGALNEGMGSLRQRSRSG</sequence>
<evidence type="ECO:0000256" key="1">
    <source>
        <dbReference type="SAM" id="MobiDB-lite"/>
    </source>
</evidence>
<accession>A0A450S259</accession>
<feature type="compositionally biased region" description="Basic and acidic residues" evidence="1">
    <location>
        <begin position="1"/>
        <end position="18"/>
    </location>
</feature>
<protein>
    <submittedName>
        <fullName evidence="2">Uncharacterized protein</fullName>
    </submittedName>
</protein>
<name>A0A450S259_9GAMM</name>
<feature type="region of interest" description="Disordered" evidence="1">
    <location>
        <begin position="1"/>
        <end position="25"/>
    </location>
</feature>
<proteinExistence type="predicted"/>
<reference evidence="2" key="1">
    <citation type="submission" date="2019-02" db="EMBL/GenBank/DDBJ databases">
        <authorList>
            <person name="Gruber-Vodicka R. H."/>
            <person name="Seah K. B. B."/>
        </authorList>
    </citation>
    <scope>NUCLEOTIDE SEQUENCE</scope>
    <source>
        <strain evidence="2">BECK_DK161</strain>
    </source>
</reference>
<dbReference type="EMBL" id="CAADEY010000012">
    <property type="protein sequence ID" value="VFJ45724.1"/>
    <property type="molecule type" value="Genomic_DNA"/>
</dbReference>
<organism evidence="2">
    <name type="scientific">Candidatus Kentrum sp. DK</name>
    <dbReference type="NCBI Taxonomy" id="2126562"/>
    <lineage>
        <taxon>Bacteria</taxon>
        <taxon>Pseudomonadati</taxon>
        <taxon>Pseudomonadota</taxon>
        <taxon>Gammaproteobacteria</taxon>
        <taxon>Candidatus Kentrum</taxon>
    </lineage>
</organism>
<dbReference type="AlphaFoldDB" id="A0A450S259"/>